<dbReference type="EMBL" id="BMEM01000001">
    <property type="protein sequence ID" value="GGF41110.1"/>
    <property type="molecule type" value="Genomic_DNA"/>
</dbReference>
<dbReference type="AlphaFoldDB" id="A0A917BI67"/>
<comment type="caution">
    <text evidence="2">The sequence shown here is derived from an EMBL/GenBank/DDBJ whole genome shotgun (WGS) entry which is preliminary data.</text>
</comment>
<proteinExistence type="predicted"/>
<feature type="region of interest" description="Disordered" evidence="1">
    <location>
        <begin position="1"/>
        <end position="41"/>
    </location>
</feature>
<dbReference type="Proteomes" id="UP000605670">
    <property type="component" value="Unassembled WGS sequence"/>
</dbReference>
<gene>
    <name evidence="2" type="ORF">GCM10011366_06000</name>
</gene>
<accession>A0A917BI67</accession>
<evidence type="ECO:0000313" key="3">
    <source>
        <dbReference type="Proteomes" id="UP000605670"/>
    </source>
</evidence>
<feature type="region of interest" description="Disordered" evidence="1">
    <location>
        <begin position="75"/>
        <end position="112"/>
    </location>
</feature>
<reference evidence="2" key="1">
    <citation type="journal article" date="2014" name="Int. J. Syst. Evol. Microbiol.">
        <title>Complete genome sequence of Corynebacterium casei LMG S-19264T (=DSM 44701T), isolated from a smear-ripened cheese.</title>
        <authorList>
            <consortium name="US DOE Joint Genome Institute (JGI-PGF)"/>
            <person name="Walter F."/>
            <person name="Albersmeier A."/>
            <person name="Kalinowski J."/>
            <person name="Ruckert C."/>
        </authorList>
    </citation>
    <scope>NUCLEOTIDE SEQUENCE</scope>
    <source>
        <strain evidence="2">CGMCC 1.12160</strain>
    </source>
</reference>
<evidence type="ECO:0000256" key="1">
    <source>
        <dbReference type="SAM" id="MobiDB-lite"/>
    </source>
</evidence>
<protein>
    <submittedName>
        <fullName evidence="2">Uncharacterized protein</fullName>
    </submittedName>
</protein>
<sequence length="112" mass="11793">MPVQPAQVPGEPTSASGAAGTRAQVTRHQQHHQSGADHGEAQTDPAVVAAVLVLTALVVDRLLQCVYGVPVGGRAVHLGGGSDVVHRQDAQGEEHDEEESRQRGDAERVRHT</sequence>
<evidence type="ECO:0000313" key="2">
    <source>
        <dbReference type="EMBL" id="GGF41110.1"/>
    </source>
</evidence>
<name>A0A917BI67_9MICO</name>
<reference evidence="2" key="2">
    <citation type="submission" date="2020-09" db="EMBL/GenBank/DDBJ databases">
        <authorList>
            <person name="Sun Q."/>
            <person name="Zhou Y."/>
        </authorList>
    </citation>
    <scope>NUCLEOTIDE SEQUENCE</scope>
    <source>
        <strain evidence="2">CGMCC 1.12160</strain>
    </source>
</reference>
<keyword evidence="3" id="KW-1185">Reference proteome</keyword>
<feature type="compositionally biased region" description="Basic and acidic residues" evidence="1">
    <location>
        <begin position="84"/>
        <end position="112"/>
    </location>
</feature>
<organism evidence="2 3">
    <name type="scientific">Ornithinimicrobium tianjinense</name>
    <dbReference type="NCBI Taxonomy" id="1195761"/>
    <lineage>
        <taxon>Bacteria</taxon>
        <taxon>Bacillati</taxon>
        <taxon>Actinomycetota</taxon>
        <taxon>Actinomycetes</taxon>
        <taxon>Micrococcales</taxon>
        <taxon>Ornithinimicrobiaceae</taxon>
        <taxon>Ornithinimicrobium</taxon>
    </lineage>
</organism>